<dbReference type="Ensembl" id="ENSCJAT00000131472.1">
    <property type="protein sequence ID" value="ENSCJAP00000088340.1"/>
    <property type="gene ID" value="ENSCJAG00000073048.1"/>
</dbReference>
<dbReference type="GO" id="GO:0005737">
    <property type="term" value="C:cytoplasm"/>
    <property type="evidence" value="ECO:0007669"/>
    <property type="project" value="UniProtKB-SubCell"/>
</dbReference>
<dbReference type="Pfam" id="PF00056">
    <property type="entry name" value="Ldh_1_N"/>
    <property type="match status" value="1"/>
</dbReference>
<sequence>MATLKDQLIHNLLKEEQTPQNKITVVGVGAVGMDCAISILMKDLADELALVDVIEDKLKGEMMDLQHGSLFLRTPKIVSVLPPLRDHCQCCTCCSCPLSQRDVHLLYNFLAPSLNKPSPTLFPSLSHPGIQCIDPISHVLFQRI</sequence>
<dbReference type="GeneTree" id="ENSGT00940000153201"/>
<dbReference type="GO" id="GO:0006089">
    <property type="term" value="P:lactate metabolic process"/>
    <property type="evidence" value="ECO:0007669"/>
    <property type="project" value="TreeGrafter"/>
</dbReference>
<dbReference type="SUPFAM" id="SSF51735">
    <property type="entry name" value="NAD(P)-binding Rossmann-fold domains"/>
    <property type="match status" value="1"/>
</dbReference>
<dbReference type="Gene3D" id="3.40.50.720">
    <property type="entry name" value="NAD(P)-binding Rossmann-like Domain"/>
    <property type="match status" value="1"/>
</dbReference>
<dbReference type="PANTHER" id="PTHR43128:SF10">
    <property type="entry name" value="L-LACTATE DEHYDROGENASE A CHAIN"/>
    <property type="match status" value="1"/>
</dbReference>
<proteinExistence type="predicted"/>
<organism evidence="6 7">
    <name type="scientific">Callithrix jacchus</name>
    <name type="common">White-tufted-ear marmoset</name>
    <name type="synonym">Simia Jacchus</name>
    <dbReference type="NCBI Taxonomy" id="9483"/>
    <lineage>
        <taxon>Eukaryota</taxon>
        <taxon>Metazoa</taxon>
        <taxon>Chordata</taxon>
        <taxon>Craniata</taxon>
        <taxon>Vertebrata</taxon>
        <taxon>Euteleostomi</taxon>
        <taxon>Mammalia</taxon>
        <taxon>Eutheria</taxon>
        <taxon>Euarchontoglires</taxon>
        <taxon>Primates</taxon>
        <taxon>Haplorrhini</taxon>
        <taxon>Platyrrhini</taxon>
        <taxon>Cebidae</taxon>
        <taxon>Callitrichinae</taxon>
        <taxon>Callithrix</taxon>
        <taxon>Callithrix</taxon>
    </lineage>
</organism>
<accession>A0A8I3X749</accession>
<dbReference type="PRINTS" id="PR00086">
    <property type="entry name" value="LLDHDRGNASE"/>
</dbReference>
<reference evidence="6" key="2">
    <citation type="submission" date="2025-08" db="UniProtKB">
        <authorList>
            <consortium name="Ensembl"/>
        </authorList>
    </citation>
    <scope>IDENTIFICATION</scope>
</reference>
<reference evidence="6 7" key="1">
    <citation type="submission" date="2009-03" db="EMBL/GenBank/DDBJ databases">
        <authorList>
            <person name="Warren W."/>
            <person name="Ye L."/>
            <person name="Minx P."/>
            <person name="Worley K."/>
            <person name="Gibbs R."/>
            <person name="Wilson R.K."/>
        </authorList>
    </citation>
    <scope>NUCLEOTIDE SEQUENCE [LARGE SCALE GENOMIC DNA]</scope>
</reference>
<evidence type="ECO:0000256" key="1">
    <source>
        <dbReference type="ARBA" id="ARBA00004496"/>
    </source>
</evidence>
<evidence type="ECO:0000256" key="3">
    <source>
        <dbReference type="ARBA" id="ARBA00022490"/>
    </source>
</evidence>
<reference evidence="6" key="3">
    <citation type="submission" date="2025-09" db="UniProtKB">
        <authorList>
            <consortium name="Ensembl"/>
        </authorList>
    </citation>
    <scope>IDENTIFICATION</scope>
</reference>
<feature type="domain" description="Lactate/malate dehydrogenase N-terminal" evidence="5">
    <location>
        <begin position="22"/>
        <end position="79"/>
    </location>
</feature>
<keyword evidence="7" id="KW-1185">Reference proteome</keyword>
<dbReference type="GO" id="GO:0004459">
    <property type="term" value="F:L-lactate dehydrogenase (NAD+) activity"/>
    <property type="evidence" value="ECO:0007669"/>
    <property type="project" value="TreeGrafter"/>
</dbReference>
<evidence type="ECO:0000256" key="4">
    <source>
        <dbReference type="ARBA" id="ARBA00043238"/>
    </source>
</evidence>
<evidence type="ECO:0000259" key="5">
    <source>
        <dbReference type="Pfam" id="PF00056"/>
    </source>
</evidence>
<comment type="subcellular location">
    <subcellularLocation>
        <location evidence="1">Cytoplasm</location>
    </subcellularLocation>
</comment>
<evidence type="ECO:0000313" key="6">
    <source>
        <dbReference type="Ensembl" id="ENSCJAP00000088340.1"/>
    </source>
</evidence>
<dbReference type="InterPro" id="IPR001236">
    <property type="entry name" value="Lactate/malate_DH_N"/>
</dbReference>
<dbReference type="InterPro" id="IPR036291">
    <property type="entry name" value="NAD(P)-bd_dom_sf"/>
</dbReference>
<protein>
    <recommendedName>
        <fullName evidence="2">L-lactate dehydrogenase A chain</fullName>
    </recommendedName>
    <alternativeName>
        <fullName evidence="4">LDH muscle subunit</fullName>
    </alternativeName>
</protein>
<evidence type="ECO:0000256" key="2">
    <source>
        <dbReference type="ARBA" id="ARBA00017655"/>
    </source>
</evidence>
<dbReference type="InterPro" id="IPR001557">
    <property type="entry name" value="L-lactate/malate_DH"/>
</dbReference>
<dbReference type="Proteomes" id="UP000008225">
    <property type="component" value="Chromosome 1"/>
</dbReference>
<dbReference type="AlphaFoldDB" id="A0A8I3X749"/>
<name>A0A8I3X749_CALJA</name>
<evidence type="ECO:0000313" key="7">
    <source>
        <dbReference type="Proteomes" id="UP000008225"/>
    </source>
</evidence>
<dbReference type="PANTHER" id="PTHR43128">
    <property type="entry name" value="L-2-HYDROXYCARBOXYLATE DEHYDROGENASE (NAD(P)(+))"/>
    <property type="match status" value="1"/>
</dbReference>
<keyword evidence="3" id="KW-0963">Cytoplasm</keyword>